<name>A0AB72VBA0_CORGB</name>
<accession>A0AB72VBA0</accession>
<gene>
    <name evidence="1" type="ordered locus">cgR_1741</name>
</gene>
<sequence length="34" mass="3862">MLINVMPEPGLGGLIERFMQWISCMSFGECMVIQ</sequence>
<dbReference type="KEGG" id="cgt:cgR_1741"/>
<organism evidence="1">
    <name type="scientific">Corynebacterium glutamicum (strain R)</name>
    <dbReference type="NCBI Taxonomy" id="340322"/>
    <lineage>
        <taxon>Bacteria</taxon>
        <taxon>Bacillati</taxon>
        <taxon>Actinomycetota</taxon>
        <taxon>Actinomycetes</taxon>
        <taxon>Mycobacteriales</taxon>
        <taxon>Corynebacteriaceae</taxon>
        <taxon>Corynebacterium</taxon>
    </lineage>
</organism>
<evidence type="ECO:0000313" key="1">
    <source>
        <dbReference type="EMBL" id="BAF54735.1"/>
    </source>
</evidence>
<proteinExistence type="predicted"/>
<dbReference type="EMBL" id="AP009044">
    <property type="protein sequence ID" value="BAF54735.1"/>
    <property type="molecule type" value="Genomic_DNA"/>
</dbReference>
<dbReference type="Proteomes" id="UP000006698">
    <property type="component" value="Chromosome"/>
</dbReference>
<dbReference type="AlphaFoldDB" id="A0AB72VBA0"/>
<protein>
    <submittedName>
        <fullName evidence="1">Uncharacterized protein</fullName>
    </submittedName>
</protein>
<reference evidence="1" key="1">
    <citation type="journal article" date="2007" name="Microbiology">
        <title>Comparative analysis of the Corynebacterium glutamicum group and complete genome sequence of strain R.</title>
        <authorList>
            <person name="Yukawa H."/>
            <person name="Omumasaba C.A."/>
            <person name="Nonaka H."/>
            <person name="Kos P."/>
            <person name="Okai N."/>
            <person name="Suzuki N."/>
            <person name="Suda M."/>
            <person name="Tsuge Y."/>
            <person name="Watanabe J."/>
            <person name="Ikeda Y."/>
            <person name="Vertes A.A."/>
            <person name="Inui M."/>
        </authorList>
    </citation>
    <scope>NUCLEOTIDE SEQUENCE</scope>
    <source>
        <strain evidence="1">R</strain>
    </source>
</reference>